<organism evidence="1 2">
    <name type="scientific">Methylobacterium jeotgali</name>
    <dbReference type="NCBI Taxonomy" id="381630"/>
    <lineage>
        <taxon>Bacteria</taxon>
        <taxon>Pseudomonadati</taxon>
        <taxon>Pseudomonadota</taxon>
        <taxon>Alphaproteobacteria</taxon>
        <taxon>Hyphomicrobiales</taxon>
        <taxon>Methylobacteriaceae</taxon>
        <taxon>Methylobacterium</taxon>
    </lineage>
</organism>
<reference evidence="1" key="1">
    <citation type="journal article" date="2021" name="Front. Microbiol.">
        <title>Comprehensive Comparative Genomics and Phenotyping of Methylobacterium Species.</title>
        <authorList>
            <person name="Alessa O."/>
            <person name="Ogura Y."/>
            <person name="Fujitani Y."/>
            <person name="Takami H."/>
            <person name="Hayashi T."/>
            <person name="Sahin N."/>
            <person name="Tani A."/>
        </authorList>
    </citation>
    <scope>NUCLEOTIDE SEQUENCE</scope>
    <source>
        <strain evidence="1">LMG 23639</strain>
    </source>
</reference>
<protein>
    <recommendedName>
        <fullName evidence="3">Secreted protein</fullName>
    </recommendedName>
</protein>
<sequence length="83" mass="9078">MPWLMGTMLCAATTLICPEAHATRLFDLGDITIPCEISGGCEPRTTPGPPDRQVAPFTGTLGRPCGWRFRPTPEGTRRVRACY</sequence>
<accession>A0ABQ4T0A4</accession>
<keyword evidence="2" id="KW-1185">Reference proteome</keyword>
<reference evidence="1" key="2">
    <citation type="submission" date="2021-08" db="EMBL/GenBank/DDBJ databases">
        <authorList>
            <person name="Tani A."/>
            <person name="Ola A."/>
            <person name="Ogura Y."/>
            <person name="Katsura K."/>
            <person name="Hayashi T."/>
        </authorList>
    </citation>
    <scope>NUCLEOTIDE SEQUENCE</scope>
    <source>
        <strain evidence="1">LMG 23639</strain>
    </source>
</reference>
<proteinExistence type="predicted"/>
<evidence type="ECO:0000313" key="1">
    <source>
        <dbReference type="EMBL" id="GJE08876.1"/>
    </source>
</evidence>
<comment type="caution">
    <text evidence="1">The sequence shown here is derived from an EMBL/GenBank/DDBJ whole genome shotgun (WGS) entry which is preliminary data.</text>
</comment>
<evidence type="ECO:0000313" key="2">
    <source>
        <dbReference type="Proteomes" id="UP001055102"/>
    </source>
</evidence>
<evidence type="ECO:0008006" key="3">
    <source>
        <dbReference type="Google" id="ProtNLM"/>
    </source>
</evidence>
<dbReference type="Proteomes" id="UP001055102">
    <property type="component" value="Unassembled WGS sequence"/>
</dbReference>
<name>A0ABQ4T0A4_9HYPH</name>
<dbReference type="EMBL" id="BPQR01000094">
    <property type="protein sequence ID" value="GJE08876.1"/>
    <property type="molecule type" value="Genomic_DNA"/>
</dbReference>
<gene>
    <name evidence="1" type="ORF">AOPFMNJM_4222</name>
</gene>